<name>A0A371EKT4_MUCPR</name>
<comment type="caution">
    <text evidence="1">The sequence shown here is derived from an EMBL/GenBank/DDBJ whole genome shotgun (WGS) entry which is preliminary data.</text>
</comment>
<sequence length="129" mass="14380">MVNRGSKKHNMSSSRGEELLKEVLRKGTIEKGNNVIESKESKKNSICGHNKGGKELLKVVTKGTEKLSIKESKCKSGGTQSRMCFCAPTTHEGSFKCRLHRKNKTNLRFASVPCAQVGTDHVEFHYRNS</sequence>
<dbReference type="EMBL" id="QJKJ01013377">
    <property type="protein sequence ID" value="RDX66574.1"/>
    <property type="molecule type" value="Genomic_DNA"/>
</dbReference>
<reference evidence="1" key="1">
    <citation type="submission" date="2018-05" db="EMBL/GenBank/DDBJ databases">
        <title>Draft genome of Mucuna pruriens seed.</title>
        <authorList>
            <person name="Nnadi N.E."/>
            <person name="Vos R."/>
            <person name="Hasami M.H."/>
            <person name="Devisetty U.K."/>
            <person name="Aguiy J.C."/>
        </authorList>
    </citation>
    <scope>NUCLEOTIDE SEQUENCE [LARGE SCALE GENOMIC DNA]</scope>
    <source>
        <strain evidence="1">JCA_2017</strain>
    </source>
</reference>
<dbReference type="PANTHER" id="PTHR33132:SF135">
    <property type="entry name" value="OS02G0799700 PROTEIN"/>
    <property type="match status" value="1"/>
</dbReference>
<evidence type="ECO:0000313" key="1">
    <source>
        <dbReference type="EMBL" id="RDX66574.1"/>
    </source>
</evidence>
<keyword evidence="2" id="KW-1185">Reference proteome</keyword>
<evidence type="ECO:0000313" key="2">
    <source>
        <dbReference type="Proteomes" id="UP000257109"/>
    </source>
</evidence>
<dbReference type="PANTHER" id="PTHR33132">
    <property type="entry name" value="OSJNBB0118P14.9 PROTEIN"/>
    <property type="match status" value="1"/>
</dbReference>
<feature type="non-terminal residue" evidence="1">
    <location>
        <position position="1"/>
    </location>
</feature>
<proteinExistence type="predicted"/>
<protein>
    <submittedName>
        <fullName evidence="1">Uncharacterized protein</fullName>
    </submittedName>
</protein>
<dbReference type="AlphaFoldDB" id="A0A371EKT4"/>
<gene>
    <name evidence="1" type="ORF">CR513_54644</name>
</gene>
<dbReference type="Proteomes" id="UP000257109">
    <property type="component" value="Unassembled WGS sequence"/>
</dbReference>
<organism evidence="1 2">
    <name type="scientific">Mucuna pruriens</name>
    <name type="common">Velvet bean</name>
    <name type="synonym">Dolichos pruriens</name>
    <dbReference type="NCBI Taxonomy" id="157652"/>
    <lineage>
        <taxon>Eukaryota</taxon>
        <taxon>Viridiplantae</taxon>
        <taxon>Streptophyta</taxon>
        <taxon>Embryophyta</taxon>
        <taxon>Tracheophyta</taxon>
        <taxon>Spermatophyta</taxon>
        <taxon>Magnoliopsida</taxon>
        <taxon>eudicotyledons</taxon>
        <taxon>Gunneridae</taxon>
        <taxon>Pentapetalae</taxon>
        <taxon>rosids</taxon>
        <taxon>fabids</taxon>
        <taxon>Fabales</taxon>
        <taxon>Fabaceae</taxon>
        <taxon>Papilionoideae</taxon>
        <taxon>50 kb inversion clade</taxon>
        <taxon>NPAAA clade</taxon>
        <taxon>indigoferoid/millettioid clade</taxon>
        <taxon>Phaseoleae</taxon>
        <taxon>Mucuna</taxon>
    </lineage>
</organism>
<dbReference type="OrthoDB" id="1924025at2759"/>
<accession>A0A371EKT4</accession>